<dbReference type="InterPro" id="IPR019235">
    <property type="entry name" value="DUF2178_TM"/>
</dbReference>
<sequence>MYKGQRKRYVRIGKHGWLLGLLGFNGLQYFKTHDPAMLFYFSFFSFFSFYFNGKLAAEMPDERYYMNAQKARSITMWVPAACLFIIGMGSMFAFGTREFMIIVSAAGWAATFLTYSITFYYLDKYC</sequence>
<evidence type="ECO:0000313" key="3">
    <source>
        <dbReference type="EMBL" id="OOC61763.1"/>
    </source>
</evidence>
<dbReference type="AlphaFoldDB" id="A0A1B2E7X1"/>
<protein>
    <recommendedName>
        <fullName evidence="5">DUF3796 domain-containing protein</fullName>
    </recommendedName>
</protein>
<keyword evidence="1" id="KW-1133">Transmembrane helix</keyword>
<accession>A0A1B2E7X1</accession>
<name>A0A1B2E7X1_9BACL</name>
<evidence type="ECO:0000313" key="4">
    <source>
        <dbReference type="Proteomes" id="UP000189059"/>
    </source>
</evidence>
<evidence type="ECO:0000256" key="1">
    <source>
        <dbReference type="SAM" id="Phobius"/>
    </source>
</evidence>
<dbReference type="Pfam" id="PF09946">
    <property type="entry name" value="DUF2178"/>
    <property type="match status" value="1"/>
</dbReference>
<keyword evidence="1" id="KW-0472">Membrane</keyword>
<feature type="transmembrane region" description="Helical" evidence="1">
    <location>
        <begin position="36"/>
        <end position="53"/>
    </location>
</feature>
<dbReference type="Proteomes" id="UP000189059">
    <property type="component" value="Unassembled WGS sequence"/>
</dbReference>
<reference evidence="3 4" key="2">
    <citation type="submission" date="2016-12" db="EMBL/GenBank/DDBJ databases">
        <title>Genome sequencing and description of Paenibacillus sp. nov. from high altitude lake in the Indian Trans- Himalayas.</title>
        <authorList>
            <person name="Kiran S."/>
            <person name="Swarnkar M.K."/>
            <person name="Rana A."/>
            <person name="Tewari R."/>
            <person name="Gulati A."/>
        </authorList>
    </citation>
    <scope>NUCLEOTIDE SEQUENCE [LARGE SCALE GENOMIC DNA]</scope>
    <source>
        <strain evidence="3 4">IHBB 9951</strain>
    </source>
</reference>
<keyword evidence="4" id="KW-1185">Reference proteome</keyword>
<evidence type="ECO:0000313" key="2">
    <source>
        <dbReference type="EMBL" id="ANY76083.1"/>
    </source>
</evidence>
<dbReference type="KEGG" id="pib:BBD41_27845"/>
<organism evidence="2">
    <name type="scientific">Paenibacillus ihbetae</name>
    <dbReference type="NCBI Taxonomy" id="1870820"/>
    <lineage>
        <taxon>Bacteria</taxon>
        <taxon>Bacillati</taxon>
        <taxon>Bacillota</taxon>
        <taxon>Bacilli</taxon>
        <taxon>Bacillales</taxon>
        <taxon>Paenibacillaceae</taxon>
        <taxon>Paenibacillus</taxon>
    </lineage>
</organism>
<dbReference type="EMBL" id="CP016809">
    <property type="protein sequence ID" value="ANY76083.1"/>
    <property type="molecule type" value="Genomic_DNA"/>
</dbReference>
<dbReference type="RefSeq" id="WP_077566571.1">
    <property type="nucleotide sequence ID" value="NZ_CP016809.1"/>
</dbReference>
<dbReference type="EMBL" id="MRVI01000001">
    <property type="protein sequence ID" value="OOC61763.1"/>
    <property type="molecule type" value="Genomic_DNA"/>
</dbReference>
<keyword evidence="1" id="KW-0812">Transmembrane</keyword>
<proteinExistence type="predicted"/>
<dbReference type="OrthoDB" id="2661332at2"/>
<feature type="transmembrane region" description="Helical" evidence="1">
    <location>
        <begin position="74"/>
        <end position="93"/>
    </location>
</feature>
<feature type="transmembrane region" description="Helical" evidence="1">
    <location>
        <begin position="12"/>
        <end position="30"/>
    </location>
</feature>
<feature type="transmembrane region" description="Helical" evidence="1">
    <location>
        <begin position="99"/>
        <end position="122"/>
    </location>
</feature>
<gene>
    <name evidence="3" type="ORF">BBD40_07795</name>
    <name evidence="2" type="ORF">BBD41_27845</name>
</gene>
<evidence type="ECO:0008006" key="5">
    <source>
        <dbReference type="Google" id="ProtNLM"/>
    </source>
</evidence>
<reference evidence="2" key="1">
    <citation type="submission" date="2016-08" db="EMBL/GenBank/DDBJ databases">
        <title>Complete Genome Seqeunce of Paenibacillus sp. nov. IHBB 9852 from high altitute lake of Indian trans-Himalayas.</title>
        <authorList>
            <person name="Kiran S."/>
            <person name="Swarnkar M.K."/>
            <person name="Rana A."/>
            <person name="Tewari R."/>
            <person name="Gulati A."/>
        </authorList>
    </citation>
    <scope>NUCLEOTIDE SEQUENCE [LARGE SCALE GENOMIC DNA]</scope>
    <source>
        <strain evidence="2">IHBB 9852</strain>
    </source>
</reference>